<feature type="transmembrane region" description="Helical" evidence="1">
    <location>
        <begin position="105"/>
        <end position="123"/>
    </location>
</feature>
<name>A0AA35QCG4_9HYPO</name>
<comment type="caution">
    <text evidence="2">The sequence shown here is derived from an EMBL/GenBank/DDBJ whole genome shotgun (WGS) entry which is preliminary data.</text>
</comment>
<evidence type="ECO:0000313" key="3">
    <source>
        <dbReference type="Proteomes" id="UP001160390"/>
    </source>
</evidence>
<sequence length="235" mass="26504">MLLSYIIFTNVASVFTVVTSALDYLEADSLGVIIGWFSTFWVVILILECLSIAVLLAFAWVQYAEHPGEPVGMELYTNMRLYWLACFSGRTVGINNRTIRWWDRVPHWALPFLGTLCTVIPIFDHESPLLSGGLCFAERVTFAVESFVLFNTLHTPVKPISTYVLCAVSSILALVGLAMGSNCLILGRAVVFYLLRRALRKWYAPIEIFFKRLTTACKKWCEPVSVFFGPLIETD</sequence>
<proteinExistence type="predicted"/>
<feature type="transmembrane region" description="Helical" evidence="1">
    <location>
        <begin position="32"/>
        <end position="61"/>
    </location>
</feature>
<keyword evidence="1" id="KW-0812">Transmembrane</keyword>
<organism evidence="2 3">
    <name type="scientific">Clonostachys chloroleuca</name>
    <dbReference type="NCBI Taxonomy" id="1926264"/>
    <lineage>
        <taxon>Eukaryota</taxon>
        <taxon>Fungi</taxon>
        <taxon>Dikarya</taxon>
        <taxon>Ascomycota</taxon>
        <taxon>Pezizomycotina</taxon>
        <taxon>Sordariomycetes</taxon>
        <taxon>Hypocreomycetidae</taxon>
        <taxon>Hypocreales</taxon>
        <taxon>Bionectriaceae</taxon>
        <taxon>Clonostachys</taxon>
    </lineage>
</organism>
<keyword evidence="1" id="KW-1133">Transmembrane helix</keyword>
<keyword evidence="1" id="KW-0472">Membrane</keyword>
<keyword evidence="3" id="KW-1185">Reference proteome</keyword>
<gene>
    <name evidence="2" type="ORF">CCHLO57077_00018869</name>
</gene>
<dbReference type="EMBL" id="CABFNP030001319">
    <property type="protein sequence ID" value="CAI6099465.1"/>
    <property type="molecule type" value="Genomic_DNA"/>
</dbReference>
<feature type="transmembrane region" description="Helical" evidence="1">
    <location>
        <begin position="6"/>
        <end position="25"/>
    </location>
</feature>
<dbReference type="AlphaFoldDB" id="A0AA35QCG4"/>
<reference evidence="2" key="1">
    <citation type="submission" date="2023-01" db="EMBL/GenBank/DDBJ databases">
        <authorList>
            <person name="Piombo E."/>
        </authorList>
    </citation>
    <scope>NUCLEOTIDE SEQUENCE</scope>
</reference>
<dbReference type="Proteomes" id="UP001160390">
    <property type="component" value="Unassembled WGS sequence"/>
</dbReference>
<accession>A0AA35QCG4</accession>
<protein>
    <submittedName>
        <fullName evidence="2">Uncharacterized protein</fullName>
    </submittedName>
</protein>
<evidence type="ECO:0000313" key="2">
    <source>
        <dbReference type="EMBL" id="CAI6099465.1"/>
    </source>
</evidence>
<evidence type="ECO:0000256" key="1">
    <source>
        <dbReference type="SAM" id="Phobius"/>
    </source>
</evidence>
<feature type="transmembrane region" description="Helical" evidence="1">
    <location>
        <begin position="162"/>
        <end position="195"/>
    </location>
</feature>